<dbReference type="GeneID" id="22111523"/>
<dbReference type="KEGG" id="vg:22111523"/>
<protein>
    <submittedName>
        <fullName evidence="1">Uncharacterized protein</fullName>
    </submittedName>
</protein>
<evidence type="ECO:0000313" key="2">
    <source>
        <dbReference type="Proteomes" id="UP000029889"/>
    </source>
</evidence>
<accession>A0A097EY67</accession>
<evidence type="ECO:0000313" key="1">
    <source>
        <dbReference type="EMBL" id="AIT14373.1"/>
    </source>
</evidence>
<proteinExistence type="predicted"/>
<dbReference type="Proteomes" id="UP000029889">
    <property type="component" value="Segment"/>
</dbReference>
<dbReference type="EMBL" id="KM507819">
    <property type="protein sequence ID" value="AIT14373.1"/>
    <property type="molecule type" value="Genomic_DNA"/>
</dbReference>
<gene>
    <name evidence="1" type="primary">483</name>
    <name evidence="1" type="ORF">PBI_121Q_483</name>
</gene>
<reference evidence="1 2" key="1">
    <citation type="submission" date="2014-09" db="EMBL/GenBank/DDBJ databases">
        <authorList>
            <person name="Lapin J.S."/>
            <person name="Pope W.H."/>
            <person name="Hua J."/>
            <person name="Ford M.E."/>
            <person name="Conway J.F."/>
            <person name="Hatfull G.F."/>
            <person name="Hendrix R.W."/>
        </authorList>
    </citation>
    <scope>NUCLEOTIDE SEQUENCE [LARGE SCALE GENOMIC DNA]</scope>
</reference>
<keyword evidence="2" id="KW-1185">Reference proteome</keyword>
<sequence length="109" mass="12822">MNKIDVTVVIGYIEIEPCGIDTFIDTLNKYRAEYNGHISLSPDSGYGGFHGYNVIWTREETDEEYNTRIEAESKRCEEIERQEMKHLMNKKSLSTEEKSKLLKYIKDYM</sequence>
<name>A0A097EY67_9CAUD</name>
<dbReference type="RefSeq" id="YP_009102070.1">
    <property type="nucleotide sequence ID" value="NC_025447.1"/>
</dbReference>
<organism evidence="1 2">
    <name type="scientific">Escherichia phage 121Q</name>
    <dbReference type="NCBI Taxonomy" id="1555202"/>
    <lineage>
        <taxon>Viruses</taxon>
        <taxon>Duplodnaviria</taxon>
        <taxon>Heunggongvirae</taxon>
        <taxon>Uroviricota</taxon>
        <taxon>Caudoviricetes</taxon>
        <taxon>Asteriusvirus</taxon>
        <taxon>Asteriusvirus av121Q</taxon>
    </lineage>
</organism>